<protein>
    <submittedName>
        <fullName evidence="1">Uncharacterized protein</fullName>
    </submittedName>
</protein>
<sequence length="63" mass="7112">MRKKSSISSSFEGVWPLPCEQTQKLVGENGLYEVLVPKLHLEEFFPPPPAQIERLGFPPTYPA</sequence>
<name>A0A518JNF6_9BACT</name>
<accession>A0A518JNF6</accession>
<keyword evidence="2" id="KW-1185">Reference proteome</keyword>
<dbReference type="Proteomes" id="UP000315082">
    <property type="component" value="Chromosome"/>
</dbReference>
<evidence type="ECO:0000313" key="1">
    <source>
        <dbReference type="EMBL" id="QDV67085.1"/>
    </source>
</evidence>
<organism evidence="1 2">
    <name type="scientific">Rosistilla carotiformis</name>
    <dbReference type="NCBI Taxonomy" id="2528017"/>
    <lineage>
        <taxon>Bacteria</taxon>
        <taxon>Pseudomonadati</taxon>
        <taxon>Planctomycetota</taxon>
        <taxon>Planctomycetia</taxon>
        <taxon>Pirellulales</taxon>
        <taxon>Pirellulaceae</taxon>
        <taxon>Rosistilla</taxon>
    </lineage>
</organism>
<evidence type="ECO:0000313" key="2">
    <source>
        <dbReference type="Proteomes" id="UP000315082"/>
    </source>
</evidence>
<dbReference type="AlphaFoldDB" id="A0A518JNF6"/>
<gene>
    <name evidence="1" type="ORF">Poly24_07760</name>
</gene>
<dbReference type="KEGG" id="rcf:Poly24_07760"/>
<dbReference type="EMBL" id="CP036348">
    <property type="protein sequence ID" value="QDV67085.1"/>
    <property type="molecule type" value="Genomic_DNA"/>
</dbReference>
<proteinExistence type="predicted"/>
<reference evidence="1 2" key="1">
    <citation type="submission" date="2019-02" db="EMBL/GenBank/DDBJ databases">
        <title>Deep-cultivation of Planctomycetes and their phenomic and genomic characterization uncovers novel biology.</title>
        <authorList>
            <person name="Wiegand S."/>
            <person name="Jogler M."/>
            <person name="Boedeker C."/>
            <person name="Pinto D."/>
            <person name="Vollmers J."/>
            <person name="Rivas-Marin E."/>
            <person name="Kohn T."/>
            <person name="Peeters S.H."/>
            <person name="Heuer A."/>
            <person name="Rast P."/>
            <person name="Oberbeckmann S."/>
            <person name="Bunk B."/>
            <person name="Jeske O."/>
            <person name="Meyerdierks A."/>
            <person name="Storesund J.E."/>
            <person name="Kallscheuer N."/>
            <person name="Luecker S."/>
            <person name="Lage O.M."/>
            <person name="Pohl T."/>
            <person name="Merkel B.J."/>
            <person name="Hornburger P."/>
            <person name="Mueller R.-W."/>
            <person name="Bruemmer F."/>
            <person name="Labrenz M."/>
            <person name="Spormann A.M."/>
            <person name="Op den Camp H."/>
            <person name="Overmann J."/>
            <person name="Amann R."/>
            <person name="Jetten M.S.M."/>
            <person name="Mascher T."/>
            <person name="Medema M.H."/>
            <person name="Devos D.P."/>
            <person name="Kaster A.-K."/>
            <person name="Ovreas L."/>
            <person name="Rohde M."/>
            <person name="Galperin M.Y."/>
            <person name="Jogler C."/>
        </authorList>
    </citation>
    <scope>NUCLEOTIDE SEQUENCE [LARGE SCALE GENOMIC DNA]</scope>
    <source>
        <strain evidence="1 2">Poly24</strain>
    </source>
</reference>